<evidence type="ECO:0000313" key="1">
    <source>
        <dbReference type="EMBL" id="PWR24555.1"/>
    </source>
</evidence>
<organism evidence="1 2">
    <name type="scientific">Zavarzinia aquatilis</name>
    <dbReference type="NCBI Taxonomy" id="2211142"/>
    <lineage>
        <taxon>Bacteria</taxon>
        <taxon>Pseudomonadati</taxon>
        <taxon>Pseudomonadota</taxon>
        <taxon>Alphaproteobacteria</taxon>
        <taxon>Rhodospirillales</taxon>
        <taxon>Zavarziniaceae</taxon>
        <taxon>Zavarzinia</taxon>
    </lineage>
</organism>
<reference evidence="1 2" key="1">
    <citation type="submission" date="2018-05" db="EMBL/GenBank/DDBJ databases">
        <title>Zavarzinia sp. HR-AS.</title>
        <authorList>
            <person name="Lee Y."/>
            <person name="Jeon C.O."/>
        </authorList>
    </citation>
    <scope>NUCLEOTIDE SEQUENCE [LARGE SCALE GENOMIC DNA]</scope>
    <source>
        <strain evidence="1 2">HR-AS</strain>
    </source>
</reference>
<evidence type="ECO:0008006" key="3">
    <source>
        <dbReference type="Google" id="ProtNLM"/>
    </source>
</evidence>
<gene>
    <name evidence="1" type="ORF">DKG74_07050</name>
</gene>
<dbReference type="AlphaFoldDB" id="A0A317EH68"/>
<dbReference type="EMBL" id="QGLE01000003">
    <property type="protein sequence ID" value="PWR24555.1"/>
    <property type="molecule type" value="Genomic_DNA"/>
</dbReference>
<protein>
    <recommendedName>
        <fullName evidence="3">LexA repressor DNA-binding domain-containing protein</fullName>
    </recommendedName>
</protein>
<sequence>MTVMAGKIDEGMIASVLAQLEACAARGEACPTNEVLCARYGLHAPQYGSRLIRALERRGLILVERGAKTRVVTILASGARTAGAVIGRRIPRGQGTGYREPRPKAAKEVAAPAARAKTPKAVVAAPMPNAQPTPRPPTPRGEAWAPPLRDHGGGCRFIDGQPGRTGWTWCGAPRLDGGSWCAGHHARVYIRRPRLDGVKGRGKGR</sequence>
<proteinExistence type="predicted"/>
<comment type="caution">
    <text evidence="1">The sequence shown here is derived from an EMBL/GenBank/DDBJ whole genome shotgun (WGS) entry which is preliminary data.</text>
</comment>
<dbReference type="Proteomes" id="UP000245461">
    <property type="component" value="Unassembled WGS sequence"/>
</dbReference>
<name>A0A317EH68_9PROT</name>
<keyword evidence="2" id="KW-1185">Reference proteome</keyword>
<accession>A0A317EH68</accession>
<evidence type="ECO:0000313" key="2">
    <source>
        <dbReference type="Proteomes" id="UP000245461"/>
    </source>
</evidence>